<dbReference type="SMART" id="SM00893">
    <property type="entry name" value="ETF"/>
    <property type="match status" value="1"/>
</dbReference>
<dbReference type="InterPro" id="IPR029035">
    <property type="entry name" value="DHS-like_NAD/FAD-binding_dom"/>
</dbReference>
<evidence type="ECO:0000256" key="4">
    <source>
        <dbReference type="ARBA" id="ARBA00022982"/>
    </source>
</evidence>
<dbReference type="OrthoDB" id="9770286at2"/>
<evidence type="ECO:0000313" key="11">
    <source>
        <dbReference type="Proteomes" id="UP000266091"/>
    </source>
</evidence>
<feature type="binding site" evidence="8">
    <location>
        <begin position="241"/>
        <end position="245"/>
    </location>
    <ligand>
        <name>FAD</name>
        <dbReference type="ChEBI" id="CHEBI:57692"/>
    </ligand>
</feature>
<dbReference type="InterPro" id="IPR014729">
    <property type="entry name" value="Rossmann-like_a/b/a_fold"/>
</dbReference>
<sequence length="309" mass="31611">MSILVVSDFSEGSFRASSTRAAVAAANRIDGNVDLLIAGKGARAASDAAAKLHGVTRVLAADSDSLDHLSPETLASQVLAVASNYTHIFFALGFLNRAAMPRVAAKLGVSPLTEISDVIDASTFKRAIYAGGVITTVKTSGAPVVASVRTTSFEAAADDGAASVEDLAPVEAFAKNTFRSAEIMKSDHPDLLTAKRVVAGGQGLDGEAGFKALEALADKLGAAIGATRVVVDNGLCPNEWQVGQTGKIVAPDLYIAFGISGALQHLAGMMGSKVIVAVNKDPEAPIFDVADYGLVADAASAVEELTKAL</sequence>
<dbReference type="GO" id="GO:0033539">
    <property type="term" value="P:fatty acid beta-oxidation using acyl-CoA dehydrogenase"/>
    <property type="evidence" value="ECO:0007669"/>
    <property type="project" value="TreeGrafter"/>
</dbReference>
<keyword evidence="2" id="KW-0285">Flavoprotein</keyword>
<dbReference type="Gene3D" id="3.40.50.1220">
    <property type="entry name" value="TPP-binding domain"/>
    <property type="match status" value="1"/>
</dbReference>
<evidence type="ECO:0000256" key="7">
    <source>
        <dbReference type="ARBA" id="ARBA00079299"/>
    </source>
</evidence>
<evidence type="ECO:0000259" key="9">
    <source>
        <dbReference type="SMART" id="SM00893"/>
    </source>
</evidence>
<dbReference type="Pfam" id="PF00766">
    <property type="entry name" value="ETF_alpha"/>
    <property type="match status" value="1"/>
</dbReference>
<protein>
    <recommendedName>
        <fullName evidence="6">Electron transfer flavoprotein subunit alpha</fullName>
    </recommendedName>
    <alternativeName>
        <fullName evidence="7">Electron transfer flavoprotein large subunit</fullName>
    </alternativeName>
</protein>
<dbReference type="FunFam" id="3.40.50.1220:FF:000001">
    <property type="entry name" value="Electron transfer flavoprotein, alpha subunit"/>
    <property type="match status" value="1"/>
</dbReference>
<dbReference type="Proteomes" id="UP000266091">
    <property type="component" value="Unassembled WGS sequence"/>
</dbReference>
<evidence type="ECO:0000256" key="6">
    <source>
        <dbReference type="ARBA" id="ARBA00068674"/>
    </source>
</evidence>
<dbReference type="InterPro" id="IPR014731">
    <property type="entry name" value="ETF_asu_C"/>
</dbReference>
<organism evidence="10 11">
    <name type="scientific">Mesosutterella multiformis</name>
    <dbReference type="NCBI Taxonomy" id="2259133"/>
    <lineage>
        <taxon>Bacteria</taxon>
        <taxon>Pseudomonadati</taxon>
        <taxon>Pseudomonadota</taxon>
        <taxon>Betaproteobacteria</taxon>
        <taxon>Burkholderiales</taxon>
        <taxon>Sutterellaceae</taxon>
        <taxon>Mesosutterella</taxon>
    </lineage>
</organism>
<comment type="similarity">
    <text evidence="1">Belongs to the ETF alpha-subunit/FixB family.</text>
</comment>
<comment type="cofactor">
    <cofactor evidence="8">
        <name>FAD</name>
        <dbReference type="ChEBI" id="CHEBI:57692"/>
    </cofactor>
    <text evidence="8">Binds 1 FAD per dimer.</text>
</comment>
<feature type="binding site" evidence="8">
    <location>
        <position position="279"/>
    </location>
    <ligand>
        <name>FAD</name>
        <dbReference type="ChEBI" id="CHEBI:57692"/>
    </ligand>
</feature>
<dbReference type="PANTHER" id="PTHR43153">
    <property type="entry name" value="ELECTRON TRANSFER FLAVOPROTEIN ALPHA"/>
    <property type="match status" value="1"/>
</dbReference>
<dbReference type="GO" id="GO:0009055">
    <property type="term" value="F:electron transfer activity"/>
    <property type="evidence" value="ECO:0007669"/>
    <property type="project" value="InterPro"/>
</dbReference>
<name>A0A388S9D2_9BURK</name>
<feature type="binding site" evidence="8">
    <location>
        <begin position="258"/>
        <end position="265"/>
    </location>
    <ligand>
        <name>FAD</name>
        <dbReference type="ChEBI" id="CHEBI:57692"/>
    </ligand>
</feature>
<dbReference type="RefSeq" id="WP_116269367.1">
    <property type="nucleotide sequence ID" value="NZ_BGZJ01000001.1"/>
</dbReference>
<dbReference type="CDD" id="cd01715">
    <property type="entry name" value="ETF_alpha"/>
    <property type="match status" value="1"/>
</dbReference>
<dbReference type="InterPro" id="IPR014730">
    <property type="entry name" value="ETF_a/b_N"/>
</dbReference>
<keyword evidence="11" id="KW-1185">Reference proteome</keyword>
<dbReference type="Gene3D" id="3.40.50.620">
    <property type="entry name" value="HUPs"/>
    <property type="match status" value="1"/>
</dbReference>
<gene>
    <name evidence="10" type="ORF">MESMUL_02190</name>
</gene>
<dbReference type="SUPFAM" id="SSF52402">
    <property type="entry name" value="Adenine nucleotide alpha hydrolases-like"/>
    <property type="match status" value="1"/>
</dbReference>
<evidence type="ECO:0000256" key="1">
    <source>
        <dbReference type="ARBA" id="ARBA00005817"/>
    </source>
</evidence>
<feature type="domain" description="Electron transfer flavoprotein alpha/beta-subunit N-terminal" evidence="9">
    <location>
        <begin position="3"/>
        <end position="182"/>
    </location>
</feature>
<dbReference type="PANTHER" id="PTHR43153:SF1">
    <property type="entry name" value="ELECTRON TRANSFER FLAVOPROTEIN SUBUNIT ALPHA, MITOCHONDRIAL"/>
    <property type="match status" value="1"/>
</dbReference>
<comment type="caution">
    <text evidence="10">The sequence shown here is derived from an EMBL/GenBank/DDBJ whole genome shotgun (WGS) entry which is preliminary data.</text>
</comment>
<dbReference type="Pfam" id="PF01012">
    <property type="entry name" value="ETF"/>
    <property type="match status" value="1"/>
</dbReference>
<feature type="binding site" evidence="8">
    <location>
        <begin position="227"/>
        <end position="228"/>
    </location>
    <ligand>
        <name>FAD</name>
        <dbReference type="ChEBI" id="CHEBI:57692"/>
    </ligand>
</feature>
<keyword evidence="4" id="KW-0249">Electron transport</keyword>
<keyword evidence="3 8" id="KW-0274">FAD</keyword>
<comment type="function">
    <text evidence="5">The electron transfer flavoprotein serves as a specific electron acceptor for other dehydrogenases. It transfers the electrons to the main respiratory chain via ETF-ubiquinone oxidoreductase (ETF dehydrogenase).</text>
</comment>
<dbReference type="PIRSF" id="PIRSF000089">
    <property type="entry name" value="Electra_flavoP_a"/>
    <property type="match status" value="1"/>
</dbReference>
<dbReference type="GO" id="GO:0050660">
    <property type="term" value="F:flavin adenine dinucleotide binding"/>
    <property type="evidence" value="ECO:0007669"/>
    <property type="project" value="InterPro"/>
</dbReference>
<dbReference type="InterPro" id="IPR001308">
    <property type="entry name" value="ETF_a/FixB"/>
</dbReference>
<evidence type="ECO:0000256" key="3">
    <source>
        <dbReference type="ARBA" id="ARBA00022827"/>
    </source>
</evidence>
<dbReference type="AlphaFoldDB" id="A0A388S9D2"/>
<reference evidence="10 11" key="1">
    <citation type="journal article" date="2018" name="Int. J. Syst. Evol. Microbiol.">
        <title>Mesosutterella multiformis gen. nov., sp. nov., a member of the family Sutterellaceae and Sutterella megalosphaeroides sp. nov., isolated from human faeces.</title>
        <authorList>
            <person name="Sakamoto M."/>
            <person name="Ikeyama N."/>
            <person name="Kunihiro T."/>
            <person name="Iino T."/>
            <person name="Yuki M."/>
            <person name="Ohkuma M."/>
        </authorList>
    </citation>
    <scope>NUCLEOTIDE SEQUENCE [LARGE SCALE GENOMIC DNA]</scope>
    <source>
        <strain evidence="10 11">4NBBH2</strain>
    </source>
</reference>
<accession>A0A388S9D2</accession>
<keyword evidence="4" id="KW-0813">Transport</keyword>
<dbReference type="EMBL" id="BGZJ01000001">
    <property type="protein sequence ID" value="GBO92865.1"/>
    <property type="molecule type" value="Genomic_DNA"/>
</dbReference>
<proteinExistence type="inferred from homology"/>
<evidence type="ECO:0000313" key="10">
    <source>
        <dbReference type="EMBL" id="GBO92865.1"/>
    </source>
</evidence>
<evidence type="ECO:0000256" key="2">
    <source>
        <dbReference type="ARBA" id="ARBA00022630"/>
    </source>
</evidence>
<dbReference type="InterPro" id="IPR033947">
    <property type="entry name" value="ETF_alpha_N"/>
</dbReference>
<dbReference type="SUPFAM" id="SSF52467">
    <property type="entry name" value="DHS-like NAD/FAD-binding domain"/>
    <property type="match status" value="1"/>
</dbReference>
<evidence type="ECO:0000256" key="5">
    <source>
        <dbReference type="ARBA" id="ARBA00025649"/>
    </source>
</evidence>
<evidence type="ECO:0000256" key="8">
    <source>
        <dbReference type="PIRSR" id="PIRSR000089-1"/>
    </source>
</evidence>